<gene>
    <name evidence="7" type="ORF">ACA1_028710</name>
</gene>
<evidence type="ECO:0000256" key="6">
    <source>
        <dbReference type="SAM" id="Phobius"/>
    </source>
</evidence>
<protein>
    <recommendedName>
        <fullName evidence="9">Plasma membrane proteolipid 3</fullName>
    </recommendedName>
</protein>
<dbReference type="GO" id="GO:0016020">
    <property type="term" value="C:membrane"/>
    <property type="evidence" value="ECO:0007669"/>
    <property type="project" value="UniProtKB-SubCell"/>
</dbReference>
<keyword evidence="4 6" id="KW-1133">Transmembrane helix</keyword>
<evidence type="ECO:0000256" key="2">
    <source>
        <dbReference type="ARBA" id="ARBA00009530"/>
    </source>
</evidence>
<dbReference type="VEuPathDB" id="AmoebaDB:ACA1_028710"/>
<evidence type="ECO:0008006" key="9">
    <source>
        <dbReference type="Google" id="ProtNLM"/>
    </source>
</evidence>
<reference evidence="7 8" key="1">
    <citation type="journal article" date="2013" name="Genome Biol.">
        <title>Genome of Acanthamoeba castellanii highlights extensive lateral gene transfer and early evolution of tyrosine kinase signaling.</title>
        <authorList>
            <person name="Clarke M."/>
            <person name="Lohan A.J."/>
            <person name="Liu B."/>
            <person name="Lagkouvardos I."/>
            <person name="Roy S."/>
            <person name="Zafar N."/>
            <person name="Bertelli C."/>
            <person name="Schilde C."/>
            <person name="Kianianmomeni A."/>
            <person name="Burglin T.R."/>
            <person name="Frech C."/>
            <person name="Turcotte B."/>
            <person name="Kopec K.O."/>
            <person name="Synnott J.M."/>
            <person name="Choo C."/>
            <person name="Paponov I."/>
            <person name="Finkler A."/>
            <person name="Soon Heng Tan C."/>
            <person name="Hutchins A.P."/>
            <person name="Weinmeier T."/>
            <person name="Rattei T."/>
            <person name="Chu J.S."/>
            <person name="Gimenez G."/>
            <person name="Irimia M."/>
            <person name="Rigden D.J."/>
            <person name="Fitzpatrick D.A."/>
            <person name="Lorenzo-Morales J."/>
            <person name="Bateman A."/>
            <person name="Chiu C.H."/>
            <person name="Tang P."/>
            <person name="Hegemann P."/>
            <person name="Fromm H."/>
            <person name="Raoult D."/>
            <person name="Greub G."/>
            <person name="Miranda-Saavedra D."/>
            <person name="Chen N."/>
            <person name="Nash P."/>
            <person name="Ginger M.L."/>
            <person name="Horn M."/>
            <person name="Schaap P."/>
            <person name="Caler L."/>
            <person name="Loftus B."/>
        </authorList>
    </citation>
    <scope>NUCLEOTIDE SEQUENCE [LARGE SCALE GENOMIC DNA]</scope>
    <source>
        <strain evidence="7 8">Neff</strain>
    </source>
</reference>
<proteinExistence type="inferred from homology"/>
<feature type="transmembrane region" description="Helical" evidence="6">
    <location>
        <begin position="6"/>
        <end position="23"/>
    </location>
</feature>
<dbReference type="InterPro" id="IPR000612">
    <property type="entry name" value="PMP3"/>
</dbReference>
<name>L8GTT2_ACACF</name>
<sequence>MATLVDILLCILAIILPPVPVLIKRGCGINLLINLLLCIFGLWIGGIIHAIYIICVTPGEAV</sequence>
<dbReference type="AlphaFoldDB" id="L8GTT2"/>
<dbReference type="GeneID" id="14917119"/>
<dbReference type="PANTHER" id="PTHR21659">
    <property type="entry name" value="HYDROPHOBIC PROTEIN RCI2 LOW TEMPERATURE AND SALT RESPONSIVE PROTEIN LTI6 -RELATED"/>
    <property type="match status" value="1"/>
</dbReference>
<evidence type="ECO:0000256" key="5">
    <source>
        <dbReference type="ARBA" id="ARBA00023136"/>
    </source>
</evidence>
<organism evidence="7 8">
    <name type="scientific">Acanthamoeba castellanii (strain ATCC 30010 / Neff)</name>
    <dbReference type="NCBI Taxonomy" id="1257118"/>
    <lineage>
        <taxon>Eukaryota</taxon>
        <taxon>Amoebozoa</taxon>
        <taxon>Discosea</taxon>
        <taxon>Longamoebia</taxon>
        <taxon>Centramoebida</taxon>
        <taxon>Acanthamoebidae</taxon>
        <taxon>Acanthamoeba</taxon>
    </lineage>
</organism>
<dbReference type="EMBL" id="KB007995">
    <property type="protein sequence ID" value="ELR16430.1"/>
    <property type="molecule type" value="Genomic_DNA"/>
</dbReference>
<dbReference type="RefSeq" id="XP_004338443.1">
    <property type="nucleotide sequence ID" value="XM_004338395.1"/>
</dbReference>
<accession>L8GTT2</accession>
<dbReference type="KEGG" id="acan:ACA1_028710"/>
<dbReference type="Pfam" id="PF01679">
    <property type="entry name" value="Pmp3"/>
    <property type="match status" value="1"/>
</dbReference>
<comment type="subcellular location">
    <subcellularLocation>
        <location evidence="1">Membrane</location>
    </subcellularLocation>
</comment>
<dbReference type="Proteomes" id="UP000011083">
    <property type="component" value="Unassembled WGS sequence"/>
</dbReference>
<evidence type="ECO:0000256" key="3">
    <source>
        <dbReference type="ARBA" id="ARBA00022692"/>
    </source>
</evidence>
<keyword evidence="5 6" id="KW-0472">Membrane</keyword>
<evidence type="ECO:0000313" key="8">
    <source>
        <dbReference type="Proteomes" id="UP000011083"/>
    </source>
</evidence>
<feature type="transmembrane region" description="Helical" evidence="6">
    <location>
        <begin position="35"/>
        <end position="54"/>
    </location>
</feature>
<dbReference type="PANTHER" id="PTHR21659:SF42">
    <property type="entry name" value="UPF0057 MEMBRANE PROTEIN ZK632.10-RELATED"/>
    <property type="match status" value="1"/>
</dbReference>
<evidence type="ECO:0000256" key="4">
    <source>
        <dbReference type="ARBA" id="ARBA00022989"/>
    </source>
</evidence>
<keyword evidence="3 6" id="KW-0812">Transmembrane</keyword>
<evidence type="ECO:0000256" key="1">
    <source>
        <dbReference type="ARBA" id="ARBA00004370"/>
    </source>
</evidence>
<keyword evidence="8" id="KW-1185">Reference proteome</keyword>
<comment type="similarity">
    <text evidence="2">Belongs to the UPF0057 (PMP3) family.</text>
</comment>
<evidence type="ECO:0000313" key="7">
    <source>
        <dbReference type="EMBL" id="ELR16430.1"/>
    </source>
</evidence>
<dbReference type="OMA" id="MCCTILL"/>